<organism evidence="2 3">
    <name type="scientific">Chlamydomonas eustigma</name>
    <dbReference type="NCBI Taxonomy" id="1157962"/>
    <lineage>
        <taxon>Eukaryota</taxon>
        <taxon>Viridiplantae</taxon>
        <taxon>Chlorophyta</taxon>
        <taxon>core chlorophytes</taxon>
        <taxon>Chlorophyceae</taxon>
        <taxon>CS clade</taxon>
        <taxon>Chlamydomonadales</taxon>
        <taxon>Chlamydomonadaceae</taxon>
        <taxon>Chlamydomonas</taxon>
    </lineage>
</organism>
<proteinExistence type="predicted"/>
<keyword evidence="1" id="KW-0732">Signal</keyword>
<evidence type="ECO:0000256" key="1">
    <source>
        <dbReference type="SAM" id="SignalP"/>
    </source>
</evidence>
<dbReference type="EMBL" id="BEGY01000119">
    <property type="protein sequence ID" value="GAX84228.1"/>
    <property type="molecule type" value="Genomic_DNA"/>
</dbReference>
<name>A0A250XMD3_9CHLO</name>
<comment type="caution">
    <text evidence="2">The sequence shown here is derived from an EMBL/GenBank/DDBJ whole genome shotgun (WGS) entry which is preliminary data.</text>
</comment>
<evidence type="ECO:0000313" key="3">
    <source>
        <dbReference type="Proteomes" id="UP000232323"/>
    </source>
</evidence>
<reference evidence="2 3" key="1">
    <citation type="submission" date="2017-08" db="EMBL/GenBank/DDBJ databases">
        <title>Acidophilic green algal genome provides insights into adaptation to an acidic environment.</title>
        <authorList>
            <person name="Hirooka S."/>
            <person name="Hirose Y."/>
            <person name="Kanesaki Y."/>
            <person name="Higuchi S."/>
            <person name="Fujiwara T."/>
            <person name="Onuma R."/>
            <person name="Era A."/>
            <person name="Ohbayashi R."/>
            <person name="Uzuka A."/>
            <person name="Nozaki H."/>
            <person name="Yoshikawa H."/>
            <person name="Miyagishima S.Y."/>
        </authorList>
    </citation>
    <scope>NUCLEOTIDE SEQUENCE [LARGE SCALE GENOMIC DNA]</scope>
    <source>
        <strain evidence="2 3">NIES-2499</strain>
    </source>
</reference>
<keyword evidence="3" id="KW-1185">Reference proteome</keyword>
<feature type="signal peptide" evidence="1">
    <location>
        <begin position="1"/>
        <end position="20"/>
    </location>
</feature>
<dbReference type="OrthoDB" id="406551at2759"/>
<feature type="chain" id="PRO_5012558206" evidence="1">
    <location>
        <begin position="21"/>
        <end position="223"/>
    </location>
</feature>
<protein>
    <submittedName>
        <fullName evidence="2">Uncharacterized protein</fullName>
    </submittedName>
</protein>
<dbReference type="Proteomes" id="UP000232323">
    <property type="component" value="Unassembled WGS sequence"/>
</dbReference>
<gene>
    <name evidence="2" type="ORF">CEUSTIGMA_g11651.t1</name>
</gene>
<evidence type="ECO:0000313" key="2">
    <source>
        <dbReference type="EMBL" id="GAX84228.1"/>
    </source>
</evidence>
<accession>A0A250XMD3</accession>
<sequence>MSALILLCTLFSLAPSICMSAEWKNTKMEGSVSKLSNDPIPYWPTLFNIEFNETSIILFKRVSEGKWWYDAANQNEIIYRKDGRGDRYCGGMHPINPTPCIHLVTQGNRYLIFPELQDCCLCCTAAKGCGILSPTWLDGAEYQGQEVKFGLQTNKWVKKGLQSNYYWATASDFEVPVELDQWPNAYQTFHVDTFSTEGIDPSLLEVPSYCKPKCPLTTICTAL</sequence>
<dbReference type="AlphaFoldDB" id="A0A250XMD3"/>